<evidence type="ECO:0000313" key="2">
    <source>
        <dbReference type="Proteomes" id="UP000005147"/>
    </source>
</evidence>
<dbReference type="AlphaFoldDB" id="K1LVJ9"/>
<protein>
    <submittedName>
        <fullName evidence="1">Uncharacterized protein</fullName>
    </submittedName>
</protein>
<dbReference type="HOGENOM" id="CLU_993047_0_0_9"/>
<gene>
    <name evidence="1" type="ORF">HMPREF9707_01265</name>
</gene>
<organism evidence="1 2">
    <name type="scientific">Falseniella ignava CCUG 37419</name>
    <dbReference type="NCBI Taxonomy" id="883112"/>
    <lineage>
        <taxon>Bacteria</taxon>
        <taxon>Bacillati</taxon>
        <taxon>Bacillota</taxon>
        <taxon>Bacilli</taxon>
        <taxon>Lactobacillales</taxon>
        <taxon>Aerococcaceae</taxon>
        <taxon>Falseniella</taxon>
    </lineage>
</organism>
<reference evidence="1 2" key="1">
    <citation type="submission" date="2012-07" db="EMBL/GenBank/DDBJ databases">
        <title>The Genome Sequence of Facklamia ignava CCUG 37419.</title>
        <authorList>
            <consortium name="The Broad Institute Genome Sequencing Platform"/>
            <person name="Earl A."/>
            <person name="Ward D."/>
            <person name="Feldgarden M."/>
            <person name="Gevers D."/>
            <person name="Huys G."/>
            <person name="Walker B."/>
            <person name="Young S.K."/>
            <person name="Zeng Q."/>
            <person name="Gargeya S."/>
            <person name="Fitzgerald M."/>
            <person name="Haas B."/>
            <person name="Abouelleil A."/>
            <person name="Alvarado L."/>
            <person name="Arachchi H.M."/>
            <person name="Berlin A.M."/>
            <person name="Chapman S.B."/>
            <person name="Goldberg J."/>
            <person name="Griggs A."/>
            <person name="Gujja S."/>
            <person name="Hansen M."/>
            <person name="Howarth C."/>
            <person name="Imamovic A."/>
            <person name="Larimer J."/>
            <person name="McCowen C."/>
            <person name="Montmayeur A."/>
            <person name="Murphy C."/>
            <person name="Neiman D."/>
            <person name="Pearson M."/>
            <person name="Priest M."/>
            <person name="Roberts A."/>
            <person name="Saif S."/>
            <person name="Shea T."/>
            <person name="Sisk P."/>
            <person name="Sykes S."/>
            <person name="Wortman J."/>
            <person name="Nusbaum C."/>
            <person name="Birren B."/>
        </authorList>
    </citation>
    <scope>NUCLEOTIDE SEQUENCE [LARGE SCALE GENOMIC DNA]</scope>
    <source>
        <strain evidence="1 2">CCUG 37419</strain>
    </source>
</reference>
<comment type="caution">
    <text evidence="1">The sequence shown here is derived from an EMBL/GenBank/DDBJ whole genome shotgun (WGS) entry which is preliminary data.</text>
</comment>
<accession>K1LVJ9</accession>
<name>K1LVJ9_9LACT</name>
<sequence>MGIYENQEVYVVLFDLDEGMAYIPLDEYLTQYRLYAEDNKTSQYNRIFRFEDDLPERLAIAEEKYKGLYMATPIDGDPESYRVLKPSHYYNYVRPVTDDSAIKEDDQWVYLIADEAILEKVDPEFWDVMQLDPSEVNQFVLRVHKENQLIDGKVYFVSEEDLTFVYYISQNHYDFREATADDERPFPNEDQIIGDFEDISLQIEEELGMLPWEVQDMRHYLEIVIYDSEYQSPEFEDAYSEIIYLIDEFNYPETQLDEDLRVLIDDEEFRANVKEYILGE</sequence>
<dbReference type="EMBL" id="AGZE01000034">
    <property type="protein sequence ID" value="EKB54088.1"/>
    <property type="molecule type" value="Genomic_DNA"/>
</dbReference>
<dbReference type="PATRIC" id="fig|883112.3.peg.1259"/>
<evidence type="ECO:0000313" key="1">
    <source>
        <dbReference type="EMBL" id="EKB54088.1"/>
    </source>
</evidence>
<proteinExistence type="predicted"/>
<dbReference type="Proteomes" id="UP000005147">
    <property type="component" value="Unassembled WGS sequence"/>
</dbReference>
<keyword evidence="2" id="KW-1185">Reference proteome</keyword>